<protein>
    <submittedName>
        <fullName evidence="6">GMC oxidoreductase</fullName>
    </submittedName>
</protein>
<comment type="caution">
    <text evidence="6">The sequence shown here is derived from an EMBL/GenBank/DDBJ whole genome shotgun (WGS) entry which is preliminary data.</text>
</comment>
<dbReference type="PANTHER" id="PTHR46056">
    <property type="entry name" value="LONG-CHAIN-ALCOHOL OXIDASE"/>
    <property type="match status" value="1"/>
</dbReference>
<proteinExistence type="inferred from homology"/>
<reference evidence="7" key="1">
    <citation type="journal article" date="2019" name="Int. J. Syst. Evol. Microbiol.">
        <title>The Global Catalogue of Microorganisms (GCM) 10K type strain sequencing project: providing services to taxonomists for standard genome sequencing and annotation.</title>
        <authorList>
            <consortium name="The Broad Institute Genomics Platform"/>
            <consortium name="The Broad Institute Genome Sequencing Center for Infectious Disease"/>
            <person name="Wu L."/>
            <person name="Ma J."/>
        </authorList>
    </citation>
    <scope>NUCLEOTIDE SEQUENCE [LARGE SCALE GENOMIC DNA]</scope>
    <source>
        <strain evidence="7">JCM 19635</strain>
    </source>
</reference>
<feature type="domain" description="Glucose-methanol-choline oxidoreductase C-terminal" evidence="5">
    <location>
        <begin position="2"/>
        <end position="30"/>
    </location>
</feature>
<dbReference type="RefSeq" id="WP_380202091.1">
    <property type="nucleotide sequence ID" value="NZ_JBHTEK010000001.1"/>
</dbReference>
<evidence type="ECO:0000313" key="6">
    <source>
        <dbReference type="EMBL" id="MFC7667509.1"/>
    </source>
</evidence>
<evidence type="ECO:0000313" key="7">
    <source>
        <dbReference type="Proteomes" id="UP001596513"/>
    </source>
</evidence>
<evidence type="ECO:0000256" key="4">
    <source>
        <dbReference type="ARBA" id="ARBA00023002"/>
    </source>
</evidence>
<comment type="similarity">
    <text evidence="1">Belongs to the GMC oxidoreductase family.</text>
</comment>
<dbReference type="Pfam" id="PF05199">
    <property type="entry name" value="GMC_oxred_C"/>
    <property type="match status" value="1"/>
</dbReference>
<keyword evidence="4" id="KW-0560">Oxidoreductase</keyword>
<organism evidence="6 7">
    <name type="scientific">Hymenobacter humi</name>
    <dbReference type="NCBI Taxonomy" id="1411620"/>
    <lineage>
        <taxon>Bacteria</taxon>
        <taxon>Pseudomonadati</taxon>
        <taxon>Bacteroidota</taxon>
        <taxon>Cytophagia</taxon>
        <taxon>Cytophagales</taxon>
        <taxon>Hymenobacteraceae</taxon>
        <taxon>Hymenobacter</taxon>
    </lineage>
</organism>
<dbReference type="PANTHER" id="PTHR46056:SF12">
    <property type="entry name" value="LONG-CHAIN-ALCOHOL OXIDASE"/>
    <property type="match status" value="1"/>
</dbReference>
<keyword evidence="3" id="KW-0274">FAD</keyword>
<dbReference type="Proteomes" id="UP001596513">
    <property type="component" value="Unassembled WGS sequence"/>
</dbReference>
<dbReference type="InterPro" id="IPR007867">
    <property type="entry name" value="GMC_OxRtase_C"/>
</dbReference>
<evidence type="ECO:0000256" key="1">
    <source>
        <dbReference type="ARBA" id="ARBA00010790"/>
    </source>
</evidence>
<name>A0ABW2U394_9BACT</name>
<accession>A0ABW2U394</accession>
<sequence>MEVQNLFVADGSAFPACSGVNPMLTIMALAHFTAQGMKAGEGQAARTLPLAPNLGQHATS</sequence>
<keyword evidence="2" id="KW-0285">Flavoprotein</keyword>
<dbReference type="EMBL" id="JBHTEK010000001">
    <property type="protein sequence ID" value="MFC7667509.1"/>
    <property type="molecule type" value="Genomic_DNA"/>
</dbReference>
<evidence type="ECO:0000256" key="3">
    <source>
        <dbReference type="ARBA" id="ARBA00022827"/>
    </source>
</evidence>
<keyword evidence="7" id="KW-1185">Reference proteome</keyword>
<evidence type="ECO:0000259" key="5">
    <source>
        <dbReference type="Pfam" id="PF05199"/>
    </source>
</evidence>
<gene>
    <name evidence="6" type="ORF">ACFQT0_09005</name>
</gene>
<dbReference type="Gene3D" id="3.50.50.60">
    <property type="entry name" value="FAD/NAD(P)-binding domain"/>
    <property type="match status" value="1"/>
</dbReference>
<evidence type="ECO:0000256" key="2">
    <source>
        <dbReference type="ARBA" id="ARBA00022630"/>
    </source>
</evidence>
<dbReference type="InterPro" id="IPR036188">
    <property type="entry name" value="FAD/NAD-bd_sf"/>
</dbReference>
<dbReference type="SUPFAM" id="SSF51905">
    <property type="entry name" value="FAD/NAD(P)-binding domain"/>
    <property type="match status" value="1"/>
</dbReference>